<proteinExistence type="predicted"/>
<sequence length="878" mass="101264">MNIEEKSILDAIVRYKTEQNNISNDNPFIQALLSTLNSDESRNRVIEKVNMLLTIKQDSALEIIEKDSQHKSWVYDIPEENFKYTKRYEDYLRKQSFPIEILKKMKETNRKILNYLGNPNAPESFKRKGLVVGQVQAGKTGNYISLINQAIDSGYKLIILIAGIHNNLRSQTQHRVNEGVIGYDWLSKKSVGVGVNSNLLRHVSLTTTESDFDKNSQTVIGFTPANVPSSVILVIKKNTNTLQNLKQWLEAGKVNNEILDYPVLMIDDEADNASINTAKNNATRINAQIRSILNLFKKVSYVGYTATPFANIFINPDTDDEMLKDDLFPEHFIFSLQTPSNYIGADAFFANVDNEGEEIISDNISIIDDYHDYIPIKMSKDYDITQLPNSLEKAIKEYLLLMVVKKLRNHRFKHSSMLINISPLTYQQKQVKKLIDKELNIIRNNIHYEGAKRINQAIQNPMIAEFKKIYDALIFNSKPDFPTVLEELVRIISSVQVMLINSSSEDRLNYNNYSEGLNVIAIGGYSLSRGLTLEGLIMSYIIRNTKTYDTLLQMGRWFGYREEYADLCRLYLPQEVYNWYSYVTLANQELQEEFRIMERNSLTPKDYGLRIRHSPEGMMVTAKNKMYNSDVICGSLSFSAKLVSPLRFTISGEIYENNKNEIFDFISKLQKDFSVKIEKEDGVLLWKALPYQLILSFLDNYRYTDNELIKKGELIDYINQGINLELAEWDVLLPLTGNGTKINTSFGISLEQQKRTLSSEKYSENIISFTDAGGRIARIWEEAYGLDEKDKEKADKQSQSTGIKQTSRWYREYRKRPLLILKLFEVYIGNEKKADMVPAFAISFPCEKGKSRLVKYQVNKIYLKNDFDEEDDEIEDDK</sequence>
<reference evidence="2 3" key="1">
    <citation type="submission" date="2020-02" db="EMBL/GenBank/DDBJ databases">
        <title>Pelistega sp. NLN82 were isolated from wild rodents of the Hainan Island.</title>
        <authorList>
            <person name="Niu N."/>
            <person name="Zhou J."/>
        </authorList>
    </citation>
    <scope>NUCLEOTIDE SEQUENCE [LARGE SCALE GENOMIC DNA]</scope>
    <source>
        <strain evidence="2 3">NLN82</strain>
    </source>
</reference>
<protein>
    <submittedName>
        <fullName evidence="2">Z1 domain-containing protein</fullName>
    </submittedName>
</protein>
<dbReference type="InterPro" id="IPR018310">
    <property type="entry name" value="Put_endonuclease_Z1-dom"/>
</dbReference>
<dbReference type="AlphaFoldDB" id="A0A6L9Y656"/>
<dbReference type="Pfam" id="PF10593">
    <property type="entry name" value="Z1"/>
    <property type="match status" value="1"/>
</dbReference>
<feature type="domain" description="Putative endonuclease Z1" evidence="1">
    <location>
        <begin position="390"/>
        <end position="616"/>
    </location>
</feature>
<dbReference type="Proteomes" id="UP000477651">
    <property type="component" value="Unassembled WGS sequence"/>
</dbReference>
<keyword evidence="3" id="KW-1185">Reference proteome</keyword>
<name>A0A6L9Y656_9BURK</name>
<gene>
    <name evidence="2" type="ORF">F9B74_05265</name>
</gene>
<evidence type="ECO:0000313" key="2">
    <source>
        <dbReference type="EMBL" id="NEN75736.1"/>
    </source>
</evidence>
<accession>A0A6L9Y656</accession>
<dbReference type="RefSeq" id="WP_163764335.1">
    <property type="nucleotide sequence ID" value="NZ_JAAGYR010000008.1"/>
</dbReference>
<evidence type="ECO:0000313" key="3">
    <source>
        <dbReference type="Proteomes" id="UP000477651"/>
    </source>
</evidence>
<dbReference type="InterPro" id="IPR027417">
    <property type="entry name" value="P-loop_NTPase"/>
</dbReference>
<comment type="caution">
    <text evidence="2">The sequence shown here is derived from an EMBL/GenBank/DDBJ whole genome shotgun (WGS) entry which is preliminary data.</text>
</comment>
<evidence type="ECO:0000259" key="1">
    <source>
        <dbReference type="Pfam" id="PF10593"/>
    </source>
</evidence>
<organism evidence="2 3">
    <name type="scientific">Pelistega ratti</name>
    <dbReference type="NCBI Taxonomy" id="2652177"/>
    <lineage>
        <taxon>Bacteria</taxon>
        <taxon>Pseudomonadati</taxon>
        <taxon>Pseudomonadota</taxon>
        <taxon>Betaproteobacteria</taxon>
        <taxon>Burkholderiales</taxon>
        <taxon>Alcaligenaceae</taxon>
        <taxon>Pelistega</taxon>
    </lineage>
</organism>
<dbReference type="SUPFAM" id="SSF52540">
    <property type="entry name" value="P-loop containing nucleoside triphosphate hydrolases"/>
    <property type="match status" value="1"/>
</dbReference>
<dbReference type="EMBL" id="JAAGYR010000008">
    <property type="protein sequence ID" value="NEN75736.1"/>
    <property type="molecule type" value="Genomic_DNA"/>
</dbReference>